<protein>
    <submittedName>
        <fullName evidence="2">Formimidoyltetrahydrofolate cyclodeaminase</fullName>
    </submittedName>
</protein>
<comment type="caution">
    <text evidence="2">The sequence shown here is derived from an EMBL/GenBank/DDBJ whole genome shotgun (WGS) entry which is preliminary data.</text>
</comment>
<evidence type="ECO:0000313" key="2">
    <source>
        <dbReference type="EMBL" id="PVZ09472.1"/>
    </source>
</evidence>
<dbReference type="Gene3D" id="1.20.120.680">
    <property type="entry name" value="Formiminotetrahydrofolate cyclodeaminase monomer, up-and-down helical bundle"/>
    <property type="match status" value="1"/>
</dbReference>
<dbReference type="InterPro" id="IPR007044">
    <property type="entry name" value="Cyclodeamin/CycHdrlase"/>
</dbReference>
<proteinExistence type="predicted"/>
<keyword evidence="3" id="KW-1185">Reference proteome</keyword>
<dbReference type="EMBL" id="QEKW01000006">
    <property type="protein sequence ID" value="PVZ09472.1"/>
    <property type="molecule type" value="Genomic_DNA"/>
</dbReference>
<dbReference type="InterPro" id="IPR036178">
    <property type="entry name" value="Formintransfe-cycloase-like_sf"/>
</dbReference>
<dbReference type="Pfam" id="PF04961">
    <property type="entry name" value="FTCD_C"/>
    <property type="match status" value="1"/>
</dbReference>
<dbReference type="SUPFAM" id="SSF101262">
    <property type="entry name" value="Methenyltetrahydrofolate cyclohydrolase-like"/>
    <property type="match status" value="1"/>
</dbReference>
<dbReference type="Proteomes" id="UP000245639">
    <property type="component" value="Unassembled WGS sequence"/>
</dbReference>
<feature type="domain" description="Cyclodeaminase/cyclohydrolase" evidence="1">
    <location>
        <begin position="7"/>
        <end position="159"/>
    </location>
</feature>
<gene>
    <name evidence="2" type="ORF">C8D89_106133</name>
</gene>
<sequence length="191" mass="19180">MIGDLGIARFGEVLAARGPGPAAGSTAAVTAALAAGLATKVAKGAAEREAVTRDLAEELDALRARALRLADDDVEAFAGFLEARRLDRISDRGAGPAAAEAIVQVPADVVAVAVRVAELAALLADTGPDQLTGDAVTAAFLAAAAAESAAALVGANIADSDITTGDELADPRVEHVEERAAHARTLAERLV</sequence>
<dbReference type="RefSeq" id="WP_165825690.1">
    <property type="nucleotide sequence ID" value="NZ_QEKW01000006.1"/>
</dbReference>
<name>A0A2U1FBB2_9PSEU</name>
<dbReference type="AlphaFoldDB" id="A0A2U1FBB2"/>
<evidence type="ECO:0000313" key="3">
    <source>
        <dbReference type="Proteomes" id="UP000245639"/>
    </source>
</evidence>
<organism evidence="2 3">
    <name type="scientific">Actinomycetospora cinnamomea</name>
    <dbReference type="NCBI Taxonomy" id="663609"/>
    <lineage>
        <taxon>Bacteria</taxon>
        <taxon>Bacillati</taxon>
        <taxon>Actinomycetota</taxon>
        <taxon>Actinomycetes</taxon>
        <taxon>Pseudonocardiales</taxon>
        <taxon>Pseudonocardiaceae</taxon>
        <taxon>Actinomycetospora</taxon>
    </lineage>
</organism>
<evidence type="ECO:0000259" key="1">
    <source>
        <dbReference type="Pfam" id="PF04961"/>
    </source>
</evidence>
<dbReference type="GO" id="GO:0003824">
    <property type="term" value="F:catalytic activity"/>
    <property type="evidence" value="ECO:0007669"/>
    <property type="project" value="InterPro"/>
</dbReference>
<reference evidence="2 3" key="1">
    <citation type="submission" date="2018-04" db="EMBL/GenBank/DDBJ databases">
        <title>Genomic Encyclopedia of Type Strains, Phase IV (KMG-IV): sequencing the most valuable type-strain genomes for metagenomic binning, comparative biology and taxonomic classification.</title>
        <authorList>
            <person name="Goeker M."/>
        </authorList>
    </citation>
    <scope>NUCLEOTIDE SEQUENCE [LARGE SCALE GENOMIC DNA]</scope>
    <source>
        <strain evidence="2 3">DSM 45771</strain>
    </source>
</reference>
<accession>A0A2U1FBB2</accession>